<evidence type="ECO:0000313" key="2">
    <source>
        <dbReference type="Proteomes" id="UP001165101"/>
    </source>
</evidence>
<protein>
    <submittedName>
        <fullName evidence="1">Unnamed protein product</fullName>
    </submittedName>
</protein>
<gene>
    <name evidence="1" type="ORF">Cboi01_000163400</name>
</gene>
<name>A0ACB5TJN9_CANBO</name>
<sequence>MSHDISKSLMLLDVNVPGLTSNTDNNTLVNDTNDDSDSNDSNDDSDSNSNSDQIKDKKVITKITMTQSKVLNNLNNNTNKLILNYSNNLKLNFLNNKIKIRFQSIGSIKQLNPNLFKISKNQKFLTIIKFLEKKLSINDNINKDNDNNMTNNNKQLNTFTNGFIFCYIKNSISPSPDENLSNLFDLFNTNGELIINYCNKIAFG</sequence>
<keyword evidence="2" id="KW-1185">Reference proteome</keyword>
<dbReference type="Proteomes" id="UP001165101">
    <property type="component" value="Unassembled WGS sequence"/>
</dbReference>
<proteinExistence type="predicted"/>
<comment type="caution">
    <text evidence="1">The sequence shown here is derived from an EMBL/GenBank/DDBJ whole genome shotgun (WGS) entry which is preliminary data.</text>
</comment>
<reference evidence="1" key="1">
    <citation type="submission" date="2023-04" db="EMBL/GenBank/DDBJ databases">
        <title>Candida boidinii NBRC 1967.</title>
        <authorList>
            <person name="Ichikawa N."/>
            <person name="Sato H."/>
            <person name="Tonouchi N."/>
        </authorList>
    </citation>
    <scope>NUCLEOTIDE SEQUENCE</scope>
    <source>
        <strain evidence="1">NBRC 1967</strain>
    </source>
</reference>
<organism evidence="1 2">
    <name type="scientific">Candida boidinii</name>
    <name type="common">Yeast</name>
    <dbReference type="NCBI Taxonomy" id="5477"/>
    <lineage>
        <taxon>Eukaryota</taxon>
        <taxon>Fungi</taxon>
        <taxon>Dikarya</taxon>
        <taxon>Ascomycota</taxon>
        <taxon>Saccharomycotina</taxon>
        <taxon>Pichiomycetes</taxon>
        <taxon>Pichiales</taxon>
        <taxon>Pichiaceae</taxon>
        <taxon>Ogataea</taxon>
        <taxon>Ogataea/Candida clade</taxon>
    </lineage>
</organism>
<evidence type="ECO:0000313" key="1">
    <source>
        <dbReference type="EMBL" id="GME89967.1"/>
    </source>
</evidence>
<dbReference type="EMBL" id="BSXV01000640">
    <property type="protein sequence ID" value="GME89967.1"/>
    <property type="molecule type" value="Genomic_DNA"/>
</dbReference>
<accession>A0ACB5TJN9</accession>